<dbReference type="OrthoDB" id="5123700at2"/>
<dbReference type="KEGG" id="cprt:FIC82_020155"/>
<dbReference type="Proteomes" id="UP000451354">
    <property type="component" value="Plasmid pCPRO01"/>
</dbReference>
<dbReference type="RefSeq" id="WP_154800649.1">
    <property type="nucleotide sequence ID" value="NZ_CP052758.1"/>
</dbReference>
<evidence type="ECO:0000313" key="2">
    <source>
        <dbReference type="Proteomes" id="UP000451354"/>
    </source>
</evidence>
<reference evidence="1 2" key="1">
    <citation type="journal article" date="2022" name="Int. J. Syst. Evol. Microbiol.">
        <title>Cellulosimicrobium protaetiae sp. nov., isolated from the gut of the larva of Protaetia brevitarsis seulensis.</title>
        <authorList>
            <person name="Le Han H."/>
            <person name="Nguyen T.T.H."/>
            <person name="Li Z."/>
            <person name="Shin N.R."/>
            <person name="Kim S.G."/>
        </authorList>
    </citation>
    <scope>NUCLEOTIDE SEQUENCE [LARGE SCALE GENOMIC DNA]</scope>
    <source>
        <strain evidence="1 2">BI34</strain>
    </source>
</reference>
<accession>A0A6M5UL32</accession>
<organism evidence="1 2">
    <name type="scientific">Cellulosimicrobium protaetiae</name>
    <dbReference type="NCBI Taxonomy" id="2587808"/>
    <lineage>
        <taxon>Bacteria</taxon>
        <taxon>Bacillati</taxon>
        <taxon>Actinomycetota</taxon>
        <taxon>Actinomycetes</taxon>
        <taxon>Micrococcales</taxon>
        <taxon>Promicromonosporaceae</taxon>
        <taxon>Cellulosimicrobium</taxon>
    </lineage>
</organism>
<proteinExistence type="predicted"/>
<keyword evidence="2" id="KW-1185">Reference proteome</keyword>
<evidence type="ECO:0000313" key="1">
    <source>
        <dbReference type="EMBL" id="QJW38704.1"/>
    </source>
</evidence>
<geneLocation type="plasmid" evidence="1 2">
    <name>pCPRO01</name>
</geneLocation>
<keyword evidence="1" id="KW-0614">Plasmid</keyword>
<name>A0A6M5UL32_9MICO</name>
<sequence length="245" mass="27205">MTTTTVTAPALAVGERVRFARPSDESTWWWDVRATDTRFTVLTRQRPFRVKGELLYTIIDRERGVRGPCNLIGQGWDIEEPGGCERLLDALLRHADNAPGLRVEVSHRNNLPIEIHETHTPASPVRTITPSGLPGPALPAPNAEEFAPLGTFRGIDLQEDLDDAAVWALGHHDPARFAAAVTDYDVDLTRDHLIQPLQVDDVEHTHAVVLHRIASHDPGWVVTWAPRHQITGTTPGAFPITLIHR</sequence>
<protein>
    <submittedName>
        <fullName evidence="1">Uncharacterized protein</fullName>
    </submittedName>
</protein>
<gene>
    <name evidence="1" type="ORF">FIC82_020155</name>
</gene>
<dbReference type="AlphaFoldDB" id="A0A6M5UL32"/>
<dbReference type="EMBL" id="CP052758">
    <property type="protein sequence ID" value="QJW38704.1"/>
    <property type="molecule type" value="Genomic_DNA"/>
</dbReference>